<dbReference type="InterPro" id="IPR042185">
    <property type="entry name" value="Serpin_sf_2"/>
</dbReference>
<gene>
    <name evidence="4" type="ORF">ERS852540_00226</name>
</gene>
<protein>
    <submittedName>
        <fullName evidence="4">Serine protease inhibitor</fullName>
    </submittedName>
</protein>
<dbReference type="PANTHER" id="PTHR11461:SF211">
    <property type="entry name" value="GH10112P-RELATED"/>
    <property type="match status" value="1"/>
</dbReference>
<evidence type="ECO:0000259" key="3">
    <source>
        <dbReference type="SMART" id="SM00093"/>
    </source>
</evidence>
<feature type="signal peptide" evidence="2">
    <location>
        <begin position="1"/>
        <end position="23"/>
    </location>
</feature>
<dbReference type="Pfam" id="PF00079">
    <property type="entry name" value="Serpin"/>
    <property type="match status" value="1"/>
</dbReference>
<accession>A0A174Z5J5</accession>
<keyword evidence="2" id="KW-0732">Signal</keyword>
<dbReference type="OrthoDB" id="9764871at2"/>
<dbReference type="EMBL" id="CZBY01000001">
    <property type="protein sequence ID" value="CUQ81222.1"/>
    <property type="molecule type" value="Genomic_DNA"/>
</dbReference>
<dbReference type="Proteomes" id="UP000095662">
    <property type="component" value="Unassembled WGS sequence"/>
</dbReference>
<sequence length="416" mass="45540">MKRRILSAIIAGSLIASTLTLSACQSDQTSDTFDLMAGVKAASHETVKPDDAFKSAYGNFSVELLKKCFDGKSNTLISPLSVSSALTMTANGANGQTKDEMEKVLGSGMPLDELNKYLSSFSGSLTSGEDFKLKNANSIWFRDEENRLTVEKDFLQKNADYFSAAIYKRAFDNATCKEINNWVSDNTDGMIDKILDNIPDEAIMYLINAVSFDAEWENVYKENDIADGKFTNSEDKLMNVTMMHSTESIYLESDGCKGFIKQYKGGKYSFAALLPDNDIISFISSLSGEKLCGILSSTESCSVETKLPKFSYEYSDTLNNALSQLGMPTAFDENNADFSGIGKSTVGNISIGKVIHKTKIEVNEKGTKAGAAALVEMVDNACAINEKQVILDRPFMYMILDNETMLPLFAGIYTGV</sequence>
<dbReference type="InterPro" id="IPR023795">
    <property type="entry name" value="Serpin_CS"/>
</dbReference>
<dbReference type="SMART" id="SM00093">
    <property type="entry name" value="SERPIN"/>
    <property type="match status" value="1"/>
</dbReference>
<dbReference type="InterPro" id="IPR036186">
    <property type="entry name" value="Serpin_sf"/>
</dbReference>
<dbReference type="PANTHER" id="PTHR11461">
    <property type="entry name" value="SERINE PROTEASE INHIBITOR, SERPIN"/>
    <property type="match status" value="1"/>
</dbReference>
<dbReference type="Gene3D" id="2.30.39.10">
    <property type="entry name" value="Alpha-1-antitrypsin, domain 1"/>
    <property type="match status" value="1"/>
</dbReference>
<evidence type="ECO:0000256" key="2">
    <source>
        <dbReference type="SAM" id="SignalP"/>
    </source>
</evidence>
<dbReference type="SUPFAM" id="SSF56574">
    <property type="entry name" value="Serpins"/>
    <property type="match status" value="1"/>
</dbReference>
<dbReference type="InterPro" id="IPR000215">
    <property type="entry name" value="Serpin_fam"/>
</dbReference>
<reference evidence="4 5" key="1">
    <citation type="submission" date="2015-09" db="EMBL/GenBank/DDBJ databases">
        <authorList>
            <consortium name="Pathogen Informatics"/>
        </authorList>
    </citation>
    <scope>NUCLEOTIDE SEQUENCE [LARGE SCALE GENOMIC DNA]</scope>
    <source>
        <strain evidence="4 5">2789STDY5834928</strain>
    </source>
</reference>
<dbReference type="PROSITE" id="PS51257">
    <property type="entry name" value="PROKAR_LIPOPROTEIN"/>
    <property type="match status" value="1"/>
</dbReference>
<evidence type="ECO:0000313" key="5">
    <source>
        <dbReference type="Proteomes" id="UP000095662"/>
    </source>
</evidence>
<dbReference type="InterPro" id="IPR042178">
    <property type="entry name" value="Serpin_sf_1"/>
</dbReference>
<evidence type="ECO:0000256" key="1">
    <source>
        <dbReference type="RuleBase" id="RU000411"/>
    </source>
</evidence>
<name>A0A174Z5J5_9FIRM</name>
<dbReference type="GO" id="GO:0005615">
    <property type="term" value="C:extracellular space"/>
    <property type="evidence" value="ECO:0007669"/>
    <property type="project" value="InterPro"/>
</dbReference>
<dbReference type="InterPro" id="IPR023796">
    <property type="entry name" value="Serpin_dom"/>
</dbReference>
<feature type="domain" description="Serpin" evidence="3">
    <location>
        <begin position="62"/>
        <end position="416"/>
    </location>
</feature>
<comment type="similarity">
    <text evidence="1">Belongs to the serpin family.</text>
</comment>
<proteinExistence type="inferred from homology"/>
<dbReference type="CDD" id="cd19589">
    <property type="entry name" value="serpin_tengpin-like"/>
    <property type="match status" value="1"/>
</dbReference>
<evidence type="ECO:0000313" key="4">
    <source>
        <dbReference type="EMBL" id="CUQ81222.1"/>
    </source>
</evidence>
<organism evidence="4 5">
    <name type="scientific">[Eubacterium] siraeum</name>
    <dbReference type="NCBI Taxonomy" id="39492"/>
    <lineage>
        <taxon>Bacteria</taxon>
        <taxon>Bacillati</taxon>
        <taxon>Bacillota</taxon>
        <taxon>Clostridia</taxon>
        <taxon>Eubacteriales</taxon>
        <taxon>Oscillospiraceae</taxon>
        <taxon>Oscillospiraceae incertae sedis</taxon>
    </lineage>
</organism>
<dbReference type="Gene3D" id="3.30.497.10">
    <property type="entry name" value="Antithrombin, subunit I, domain 2"/>
    <property type="match status" value="1"/>
</dbReference>
<dbReference type="PROSITE" id="PS00284">
    <property type="entry name" value="SERPIN"/>
    <property type="match status" value="1"/>
</dbReference>
<feature type="chain" id="PRO_5038893538" evidence="2">
    <location>
        <begin position="24"/>
        <end position="416"/>
    </location>
</feature>
<dbReference type="AlphaFoldDB" id="A0A174Z5J5"/>
<dbReference type="GO" id="GO:0004867">
    <property type="term" value="F:serine-type endopeptidase inhibitor activity"/>
    <property type="evidence" value="ECO:0007669"/>
    <property type="project" value="InterPro"/>
</dbReference>